<dbReference type="SUPFAM" id="SSF52467">
    <property type="entry name" value="DHS-like NAD/FAD-binding domain"/>
    <property type="match status" value="1"/>
</dbReference>
<dbReference type="GO" id="GO:0050660">
    <property type="term" value="F:flavin adenine dinucleotide binding"/>
    <property type="evidence" value="ECO:0007669"/>
    <property type="project" value="TreeGrafter"/>
</dbReference>
<dbReference type="Pfam" id="PF00205">
    <property type="entry name" value="TPP_enzyme_M"/>
    <property type="match status" value="1"/>
</dbReference>
<keyword evidence="8" id="KW-0378">Hydrolase</keyword>
<feature type="domain" description="Thiamine pyrophosphate enzyme N-terminal TPP-binding" evidence="7">
    <location>
        <begin position="32"/>
        <end position="130"/>
    </location>
</feature>
<feature type="domain" description="Thiamine pyrophosphate enzyme central" evidence="5">
    <location>
        <begin position="219"/>
        <end position="353"/>
    </location>
</feature>
<dbReference type="GO" id="GO:0019310">
    <property type="term" value="P:inositol catabolic process"/>
    <property type="evidence" value="ECO:0007669"/>
    <property type="project" value="InterPro"/>
</dbReference>
<proteinExistence type="inferred from homology"/>
<feature type="domain" description="Thiamine pyrophosphate enzyme TPP-binding" evidence="6">
    <location>
        <begin position="427"/>
        <end position="595"/>
    </location>
</feature>
<dbReference type="GO" id="GO:0102481">
    <property type="term" value="F:3D-(3,5/4)-trihydroxycyclohexane-1,2-dione hydrolase activity"/>
    <property type="evidence" value="ECO:0007669"/>
    <property type="project" value="UniProtKB-EC"/>
</dbReference>
<comment type="caution">
    <text evidence="8">The sequence shown here is derived from an EMBL/GenBank/DDBJ whole genome shotgun (WGS) entry which is preliminary data.</text>
</comment>
<reference evidence="8 9" key="1">
    <citation type="submission" date="2020-08" db="EMBL/GenBank/DDBJ databases">
        <title>Genomic Encyclopedia of Archaeal and Bacterial Type Strains, Phase II (KMG-II): from individual species to whole genera.</title>
        <authorList>
            <person name="Goeker M."/>
        </authorList>
    </citation>
    <scope>NUCLEOTIDE SEQUENCE [LARGE SCALE GENOMIC DNA]</scope>
    <source>
        <strain evidence="8 9">DSM 23288</strain>
    </source>
</reference>
<name>A0A840I9E5_9ACTN</name>
<dbReference type="InterPro" id="IPR012000">
    <property type="entry name" value="Thiamin_PyroP_enz_cen_dom"/>
</dbReference>
<dbReference type="Gene3D" id="3.40.50.970">
    <property type="match status" value="2"/>
</dbReference>
<organism evidence="8 9">
    <name type="scientific">Conexibacter arvalis</name>
    <dbReference type="NCBI Taxonomy" id="912552"/>
    <lineage>
        <taxon>Bacteria</taxon>
        <taxon>Bacillati</taxon>
        <taxon>Actinomycetota</taxon>
        <taxon>Thermoleophilia</taxon>
        <taxon>Solirubrobacterales</taxon>
        <taxon>Conexibacteraceae</taxon>
        <taxon>Conexibacter</taxon>
    </lineage>
</organism>
<gene>
    <name evidence="8" type="ORF">BDZ31_001110</name>
</gene>
<dbReference type="InterPro" id="IPR029035">
    <property type="entry name" value="DHS-like_NAD/FAD-binding_dom"/>
</dbReference>
<sequence>MPTVRLTTAQAIVRYLSAQHSERDGDRRRLVPALFGIFGHGNVAGLGQALEEHGAGLPYLQARHEQSMAHAATAFAKATRRRQTLACAASIGPGSTNMVTAAALATINRLPLLLLASDTYATRRQGPVLQQLEAPSALDLSVNDAFRPVARLFDRIQRPEQLVTALPEAMRVLTSVRETGAVVLSLPQDVQSEAYDFPAELFAERTWRIGRPQPEPATVAEAAALIARAERPLAIAGGGVLYSDAQAELEQLGERFGVPVAETFAGKGAVREAAWWALGGIGLEGTPATNAVAAEADLVIAVGTRLTDFPTASQSLFQHPDVRFVAINVDGRDAHKQGALALESDARDTLRALNAALADGGRSPSATYRAAVEERAAAWAQARAAALFEDRPEGMSQGRLLGVLQEAARPGDTLIAAAGGPPGDVLKAWDATGGRHAHIEFGFSCMGYELPAALGVRMAQGEAGEVIALIGDGTFLMAPSELATALQERLPITVVISENHGFQVIRRLQMMRAGRSFGNEFRARDGASGGGAAAGDAAASGGATAGGRLDGDYLPLDLARVAEGLGARAWRARTPRELRAALDAARAHDGSAVVVAETLPHVDLPGAGVWWDVAPSEVSGDPVVQRLRAEYEADRARLQRFHGPPADGTASRPDAAEPAADPAAPPADAAPPAPVPAPPAAAPAAARSTATEREVAR</sequence>
<dbReference type="AlphaFoldDB" id="A0A840I9E5"/>
<evidence type="ECO:0000256" key="2">
    <source>
        <dbReference type="ARBA" id="ARBA00023052"/>
    </source>
</evidence>
<dbReference type="InterPro" id="IPR045229">
    <property type="entry name" value="TPP_enz"/>
</dbReference>
<evidence type="ECO:0000313" key="8">
    <source>
        <dbReference type="EMBL" id="MBB4661537.1"/>
    </source>
</evidence>
<evidence type="ECO:0000256" key="1">
    <source>
        <dbReference type="ARBA" id="ARBA00007812"/>
    </source>
</evidence>
<feature type="region of interest" description="Disordered" evidence="4">
    <location>
        <begin position="637"/>
        <end position="697"/>
    </location>
</feature>
<dbReference type="Gene3D" id="3.40.50.1220">
    <property type="entry name" value="TPP-binding domain"/>
    <property type="match status" value="1"/>
</dbReference>
<evidence type="ECO:0000259" key="6">
    <source>
        <dbReference type="Pfam" id="PF02775"/>
    </source>
</evidence>
<dbReference type="InterPro" id="IPR012001">
    <property type="entry name" value="Thiamin_PyroP_enz_TPP-bd_dom"/>
</dbReference>
<dbReference type="NCBIfam" id="TIGR04377">
    <property type="entry name" value="myo_inos_iolD"/>
    <property type="match status" value="1"/>
</dbReference>
<dbReference type="GO" id="GO:0030976">
    <property type="term" value="F:thiamine pyrophosphate binding"/>
    <property type="evidence" value="ECO:0007669"/>
    <property type="project" value="InterPro"/>
</dbReference>
<keyword evidence="9" id="KW-1185">Reference proteome</keyword>
<evidence type="ECO:0000313" key="9">
    <source>
        <dbReference type="Proteomes" id="UP000585272"/>
    </source>
</evidence>
<dbReference type="InterPro" id="IPR011766">
    <property type="entry name" value="TPP_enzyme_TPP-bd"/>
</dbReference>
<dbReference type="EMBL" id="JACHNU010000001">
    <property type="protein sequence ID" value="MBB4661537.1"/>
    <property type="molecule type" value="Genomic_DNA"/>
</dbReference>
<keyword evidence="2 3" id="KW-0786">Thiamine pyrophosphate</keyword>
<dbReference type="GO" id="GO:0005948">
    <property type="term" value="C:acetolactate synthase complex"/>
    <property type="evidence" value="ECO:0007669"/>
    <property type="project" value="TreeGrafter"/>
</dbReference>
<protein>
    <submittedName>
        <fullName evidence="8">3D-(3,5/4)-trihydroxycyclohexane-1,2-dione acylhydrolase (Decyclizing)</fullName>
        <ecNumber evidence="8">3.7.1.22</ecNumber>
    </submittedName>
</protein>
<evidence type="ECO:0000256" key="3">
    <source>
        <dbReference type="RuleBase" id="RU362132"/>
    </source>
</evidence>
<evidence type="ECO:0000259" key="5">
    <source>
        <dbReference type="Pfam" id="PF00205"/>
    </source>
</evidence>
<dbReference type="GO" id="GO:0003984">
    <property type="term" value="F:acetolactate synthase activity"/>
    <property type="evidence" value="ECO:0007669"/>
    <property type="project" value="TreeGrafter"/>
</dbReference>
<dbReference type="GO" id="GO:0009099">
    <property type="term" value="P:L-valine biosynthetic process"/>
    <property type="evidence" value="ECO:0007669"/>
    <property type="project" value="TreeGrafter"/>
</dbReference>
<accession>A0A840I9E5</accession>
<evidence type="ECO:0000259" key="7">
    <source>
        <dbReference type="Pfam" id="PF02776"/>
    </source>
</evidence>
<dbReference type="Pfam" id="PF02776">
    <property type="entry name" value="TPP_enzyme_N"/>
    <property type="match status" value="1"/>
</dbReference>
<dbReference type="Proteomes" id="UP000585272">
    <property type="component" value="Unassembled WGS sequence"/>
</dbReference>
<dbReference type="InterPro" id="IPR029061">
    <property type="entry name" value="THDP-binding"/>
</dbReference>
<dbReference type="GO" id="GO:0000287">
    <property type="term" value="F:magnesium ion binding"/>
    <property type="evidence" value="ECO:0007669"/>
    <property type="project" value="InterPro"/>
</dbReference>
<dbReference type="RefSeq" id="WP_183339781.1">
    <property type="nucleotide sequence ID" value="NZ_JACHNU010000001.1"/>
</dbReference>
<dbReference type="GO" id="GO:0009097">
    <property type="term" value="P:isoleucine biosynthetic process"/>
    <property type="evidence" value="ECO:0007669"/>
    <property type="project" value="TreeGrafter"/>
</dbReference>
<dbReference type="Pfam" id="PF02775">
    <property type="entry name" value="TPP_enzyme_C"/>
    <property type="match status" value="1"/>
</dbReference>
<dbReference type="EC" id="3.7.1.22" evidence="8"/>
<dbReference type="PANTHER" id="PTHR18968">
    <property type="entry name" value="THIAMINE PYROPHOSPHATE ENZYMES"/>
    <property type="match status" value="1"/>
</dbReference>
<dbReference type="InterPro" id="IPR030817">
    <property type="entry name" value="Myo_inos_IolD"/>
</dbReference>
<dbReference type="SUPFAM" id="SSF52518">
    <property type="entry name" value="Thiamin diphosphate-binding fold (THDP-binding)"/>
    <property type="match status" value="2"/>
</dbReference>
<feature type="compositionally biased region" description="Low complexity" evidence="4">
    <location>
        <begin position="649"/>
        <end position="662"/>
    </location>
</feature>
<evidence type="ECO:0000256" key="4">
    <source>
        <dbReference type="SAM" id="MobiDB-lite"/>
    </source>
</evidence>
<comment type="similarity">
    <text evidence="1 3">Belongs to the TPP enzyme family.</text>
</comment>
<dbReference type="CDD" id="cd07035">
    <property type="entry name" value="TPP_PYR_POX_like"/>
    <property type="match status" value="1"/>
</dbReference>
<feature type="compositionally biased region" description="Pro residues" evidence="4">
    <location>
        <begin position="663"/>
        <end position="681"/>
    </location>
</feature>
<dbReference type="PANTHER" id="PTHR18968:SF9">
    <property type="entry name" value="3D-(3,5_4)-TRIHYDROXYCYCLOHEXANE-1,2-DIONE HYDROLASE"/>
    <property type="match status" value="1"/>
</dbReference>